<sequence length="449" mass="48038">MEEKASYIAADSTINEKEIAISSSLEPTLSELSDGLQKPVDGHDSDSHSAWLAVMGGFLIVFVSWGPSLAYGSFQDYYESHLLSHHSPSSISWIGTVNSFLIEFIGIFSGPLLDKGYERCLMLTGSFLMVFGMMMLSFAGEYYQVILSHGLCVGIGAGLVFVPTIAIVSKRVTEKRALALGITACGAAIGGALIPIVMLRLRPRIGFSWTIRTIGFIHLGSVLAALPLLFYKSPPAIPRPSRRLLDLSALKDPAFSVLALAHFLIYLAYYIPIAYIPTYVVDTLNEPLESGMYLLAGLNAASLISRIGPAFLTARFSAASMLTCTTAVSTVLLFCWIRIDSLVGLAVFSILFGVSAGAFLSLGSVVISHPRITPSPEVAGARLGMQWCFSSFGSLIGAPIAGALQDTRTNDYTAGQVFGGSAMAGATLCIGAVAFWVWAFDRRKALTKV</sequence>
<dbReference type="Gene3D" id="1.20.1250.20">
    <property type="entry name" value="MFS general substrate transporter like domains"/>
    <property type="match status" value="2"/>
</dbReference>
<dbReference type="PANTHER" id="PTHR11360">
    <property type="entry name" value="MONOCARBOXYLATE TRANSPORTER"/>
    <property type="match status" value="1"/>
</dbReference>
<evidence type="ECO:0000313" key="3">
    <source>
        <dbReference type="EMBL" id="GFF18854.1"/>
    </source>
</evidence>
<dbReference type="Pfam" id="PF07690">
    <property type="entry name" value="MFS_1"/>
    <property type="match status" value="1"/>
</dbReference>
<dbReference type="PROSITE" id="PS50850">
    <property type="entry name" value="MFS"/>
    <property type="match status" value="1"/>
</dbReference>
<dbReference type="GO" id="GO:0022857">
    <property type="term" value="F:transmembrane transporter activity"/>
    <property type="evidence" value="ECO:0007669"/>
    <property type="project" value="InterPro"/>
</dbReference>
<dbReference type="OrthoDB" id="6509908at2759"/>
<dbReference type="InterPro" id="IPR011701">
    <property type="entry name" value="MFS"/>
</dbReference>
<comment type="subcellular location">
    <subcellularLocation>
        <location evidence="1">Membrane</location>
        <topology evidence="1">Multi-pass membrane protein</topology>
    </subcellularLocation>
</comment>
<comment type="similarity">
    <text evidence="2">Belongs to the major facilitator superfamily. Monocarboxylate porter (TC 2.A.1.13) family.</text>
</comment>
<dbReference type="PANTHER" id="PTHR11360:SF284">
    <property type="entry name" value="EG:103B4.3 PROTEIN-RELATED"/>
    <property type="match status" value="1"/>
</dbReference>
<evidence type="ECO:0000313" key="4">
    <source>
        <dbReference type="Proteomes" id="UP000452235"/>
    </source>
</evidence>
<dbReference type="InterPro" id="IPR020846">
    <property type="entry name" value="MFS_dom"/>
</dbReference>
<evidence type="ECO:0000256" key="1">
    <source>
        <dbReference type="ARBA" id="ARBA00004141"/>
    </source>
</evidence>
<name>A0A5M3Z932_ASPTE</name>
<gene>
    <name evidence="3" type="ORF">ATEIFO6365_0009021700</name>
</gene>
<dbReference type="EMBL" id="BLJY01000009">
    <property type="protein sequence ID" value="GFF18854.1"/>
    <property type="molecule type" value="Genomic_DNA"/>
</dbReference>
<comment type="caution">
    <text evidence="3">The sequence shown here is derived from an EMBL/GenBank/DDBJ whole genome shotgun (WGS) entry which is preliminary data.</text>
</comment>
<keyword evidence="4" id="KW-1185">Reference proteome</keyword>
<dbReference type="InterPro" id="IPR036259">
    <property type="entry name" value="MFS_trans_sf"/>
</dbReference>
<dbReference type="SUPFAM" id="SSF103473">
    <property type="entry name" value="MFS general substrate transporter"/>
    <property type="match status" value="1"/>
</dbReference>
<protein>
    <submittedName>
        <fullName evidence="3">MFS monocarboxylate transporter</fullName>
    </submittedName>
</protein>
<dbReference type="InterPro" id="IPR050327">
    <property type="entry name" value="Proton-linked_MCT"/>
</dbReference>
<accession>A0A5M3Z932</accession>
<organism evidence="3 4">
    <name type="scientific">Aspergillus terreus</name>
    <dbReference type="NCBI Taxonomy" id="33178"/>
    <lineage>
        <taxon>Eukaryota</taxon>
        <taxon>Fungi</taxon>
        <taxon>Dikarya</taxon>
        <taxon>Ascomycota</taxon>
        <taxon>Pezizomycotina</taxon>
        <taxon>Eurotiomycetes</taxon>
        <taxon>Eurotiomycetidae</taxon>
        <taxon>Eurotiales</taxon>
        <taxon>Aspergillaceae</taxon>
        <taxon>Aspergillus</taxon>
        <taxon>Aspergillus subgen. Circumdati</taxon>
    </lineage>
</organism>
<evidence type="ECO:0000256" key="2">
    <source>
        <dbReference type="ARBA" id="ARBA00006727"/>
    </source>
</evidence>
<dbReference type="Proteomes" id="UP000452235">
    <property type="component" value="Unassembled WGS sequence"/>
</dbReference>
<proteinExistence type="inferred from homology"/>
<dbReference type="AlphaFoldDB" id="A0A5M3Z932"/>
<dbReference type="GO" id="GO:0016020">
    <property type="term" value="C:membrane"/>
    <property type="evidence" value="ECO:0007669"/>
    <property type="project" value="UniProtKB-SubCell"/>
</dbReference>
<reference evidence="3 4" key="1">
    <citation type="submission" date="2020-01" db="EMBL/GenBank/DDBJ databases">
        <title>Aspergillus terreus IFO 6365 whole genome shotgun sequence.</title>
        <authorList>
            <person name="Kanamasa S."/>
            <person name="Takahashi H."/>
        </authorList>
    </citation>
    <scope>NUCLEOTIDE SEQUENCE [LARGE SCALE GENOMIC DNA]</scope>
    <source>
        <strain evidence="3 4">IFO 6365</strain>
    </source>
</reference>
<dbReference type="VEuPathDB" id="FungiDB:ATEG_07624"/>